<name>A0A9K3P4F8_HELAN</name>
<organism evidence="2 3">
    <name type="scientific">Helianthus annuus</name>
    <name type="common">Common sunflower</name>
    <dbReference type="NCBI Taxonomy" id="4232"/>
    <lineage>
        <taxon>Eukaryota</taxon>
        <taxon>Viridiplantae</taxon>
        <taxon>Streptophyta</taxon>
        <taxon>Embryophyta</taxon>
        <taxon>Tracheophyta</taxon>
        <taxon>Spermatophyta</taxon>
        <taxon>Magnoliopsida</taxon>
        <taxon>eudicotyledons</taxon>
        <taxon>Gunneridae</taxon>
        <taxon>Pentapetalae</taxon>
        <taxon>asterids</taxon>
        <taxon>campanulids</taxon>
        <taxon>Asterales</taxon>
        <taxon>Asteraceae</taxon>
        <taxon>Asteroideae</taxon>
        <taxon>Heliantheae alliance</taxon>
        <taxon>Heliantheae</taxon>
        <taxon>Helianthus</taxon>
    </lineage>
</organism>
<dbReference type="Proteomes" id="UP000215914">
    <property type="component" value="Unassembled WGS sequence"/>
</dbReference>
<keyword evidence="1" id="KW-0472">Membrane</keyword>
<keyword evidence="1" id="KW-0812">Transmembrane</keyword>
<feature type="transmembrane region" description="Helical" evidence="1">
    <location>
        <begin position="31"/>
        <end position="49"/>
    </location>
</feature>
<protein>
    <submittedName>
        <fullName evidence="2">Uncharacterized protein</fullName>
    </submittedName>
</protein>
<evidence type="ECO:0000313" key="3">
    <source>
        <dbReference type="Proteomes" id="UP000215914"/>
    </source>
</evidence>
<comment type="caution">
    <text evidence="2">The sequence shown here is derived from an EMBL/GenBank/DDBJ whole genome shotgun (WGS) entry which is preliminary data.</text>
</comment>
<proteinExistence type="predicted"/>
<keyword evidence="1" id="KW-1133">Transmembrane helix</keyword>
<evidence type="ECO:0000313" key="2">
    <source>
        <dbReference type="EMBL" id="KAF5824257.1"/>
    </source>
</evidence>
<reference evidence="2" key="2">
    <citation type="submission" date="2020-06" db="EMBL/GenBank/DDBJ databases">
        <title>Helianthus annuus Genome sequencing and assembly Release 2.</title>
        <authorList>
            <person name="Gouzy J."/>
            <person name="Langlade N."/>
            <person name="Munos S."/>
        </authorList>
    </citation>
    <scope>NUCLEOTIDE SEQUENCE</scope>
    <source>
        <tissue evidence="2">Leaves</tissue>
    </source>
</reference>
<gene>
    <name evidence="2" type="ORF">HanXRQr2_Chr00c023g0832991</name>
</gene>
<accession>A0A9K3P4F8</accession>
<reference evidence="2" key="1">
    <citation type="journal article" date="2017" name="Nature">
        <title>The sunflower genome provides insights into oil metabolism, flowering and Asterid evolution.</title>
        <authorList>
            <person name="Badouin H."/>
            <person name="Gouzy J."/>
            <person name="Grassa C.J."/>
            <person name="Murat F."/>
            <person name="Staton S.E."/>
            <person name="Cottret L."/>
            <person name="Lelandais-Briere C."/>
            <person name="Owens G.L."/>
            <person name="Carrere S."/>
            <person name="Mayjonade B."/>
            <person name="Legrand L."/>
            <person name="Gill N."/>
            <person name="Kane N.C."/>
            <person name="Bowers J.E."/>
            <person name="Hubner S."/>
            <person name="Bellec A."/>
            <person name="Berard A."/>
            <person name="Berges H."/>
            <person name="Blanchet N."/>
            <person name="Boniface M.C."/>
            <person name="Brunel D."/>
            <person name="Catrice O."/>
            <person name="Chaidir N."/>
            <person name="Claudel C."/>
            <person name="Donnadieu C."/>
            <person name="Faraut T."/>
            <person name="Fievet G."/>
            <person name="Helmstetter N."/>
            <person name="King M."/>
            <person name="Knapp S.J."/>
            <person name="Lai Z."/>
            <person name="Le Paslier M.C."/>
            <person name="Lippi Y."/>
            <person name="Lorenzon L."/>
            <person name="Mandel J.R."/>
            <person name="Marage G."/>
            <person name="Marchand G."/>
            <person name="Marquand E."/>
            <person name="Bret-Mestries E."/>
            <person name="Morien E."/>
            <person name="Nambeesan S."/>
            <person name="Nguyen T."/>
            <person name="Pegot-Espagnet P."/>
            <person name="Pouilly N."/>
            <person name="Raftis F."/>
            <person name="Sallet E."/>
            <person name="Schiex T."/>
            <person name="Thomas J."/>
            <person name="Vandecasteele C."/>
            <person name="Vares D."/>
            <person name="Vear F."/>
            <person name="Vautrin S."/>
            <person name="Crespi M."/>
            <person name="Mangin B."/>
            <person name="Burke J.M."/>
            <person name="Salse J."/>
            <person name="Munos S."/>
            <person name="Vincourt P."/>
            <person name="Rieseberg L.H."/>
            <person name="Langlade N.B."/>
        </authorList>
    </citation>
    <scope>NUCLEOTIDE SEQUENCE</scope>
    <source>
        <tissue evidence="2">Leaves</tissue>
    </source>
</reference>
<evidence type="ECO:0000256" key="1">
    <source>
        <dbReference type="SAM" id="Phobius"/>
    </source>
</evidence>
<keyword evidence="3" id="KW-1185">Reference proteome</keyword>
<dbReference type="EMBL" id="MNCJ02000023">
    <property type="protein sequence ID" value="KAF5824257.1"/>
    <property type="molecule type" value="Genomic_DNA"/>
</dbReference>
<dbReference type="AlphaFoldDB" id="A0A9K3P4F8"/>
<sequence length="55" mass="6409">MSSYQHLEKLFIAVSPIVRLKEIVLLCLNDYKLNIVLIFIQFLILTCYVPKTGPR</sequence>